<dbReference type="RefSeq" id="WP_077362238.1">
    <property type="nucleotide sequence ID" value="NZ_MQMF01000002.1"/>
</dbReference>
<proteinExistence type="predicted"/>
<accession>A0A1V3G7P1</accession>
<dbReference type="Proteomes" id="UP000188597">
    <property type="component" value="Unassembled WGS sequence"/>
</dbReference>
<keyword evidence="1" id="KW-0812">Transmembrane</keyword>
<evidence type="ECO:0000313" key="2">
    <source>
        <dbReference type="EMBL" id="OOE12419.1"/>
    </source>
</evidence>
<dbReference type="EMBL" id="MQMF01000002">
    <property type="protein sequence ID" value="OOE12419.1"/>
    <property type="molecule type" value="Genomic_DNA"/>
</dbReference>
<dbReference type="OrthoDB" id="2452975at2"/>
<name>A0A1V3G7P1_9BACL</name>
<evidence type="ECO:0000313" key="3">
    <source>
        <dbReference type="Proteomes" id="UP000188597"/>
    </source>
</evidence>
<keyword evidence="1" id="KW-0472">Membrane</keyword>
<keyword evidence="1" id="KW-1133">Transmembrane helix</keyword>
<evidence type="ECO:0000256" key="1">
    <source>
        <dbReference type="SAM" id="Phobius"/>
    </source>
</evidence>
<dbReference type="AlphaFoldDB" id="A0A1V3G7P1"/>
<feature type="transmembrane region" description="Helical" evidence="1">
    <location>
        <begin position="7"/>
        <end position="25"/>
    </location>
</feature>
<comment type="caution">
    <text evidence="2">The sequence shown here is derived from an EMBL/GenBank/DDBJ whole genome shotgun (WGS) entry which is preliminary data.</text>
</comment>
<gene>
    <name evidence="2" type="ORF">UN64_09970</name>
</gene>
<reference evidence="2 3" key="1">
    <citation type="submission" date="2016-11" db="EMBL/GenBank/DDBJ databases">
        <authorList>
            <person name="Jaros S."/>
            <person name="Januszkiewicz K."/>
            <person name="Wedrychowicz H."/>
        </authorList>
    </citation>
    <scope>NUCLEOTIDE SEQUENCE [LARGE SCALE GENOMIC DNA]</scope>
    <source>
        <strain evidence="2 3">Con a/3</strain>
    </source>
</reference>
<protein>
    <submittedName>
        <fullName evidence="2">Uncharacterized protein</fullName>
    </submittedName>
</protein>
<organism evidence="2 3">
    <name type="scientific">Fictibacillus arsenicus</name>
    <dbReference type="NCBI Taxonomy" id="255247"/>
    <lineage>
        <taxon>Bacteria</taxon>
        <taxon>Bacillati</taxon>
        <taxon>Bacillota</taxon>
        <taxon>Bacilli</taxon>
        <taxon>Bacillales</taxon>
        <taxon>Fictibacillaceae</taxon>
        <taxon>Fictibacillus</taxon>
    </lineage>
</organism>
<sequence length="247" mass="29237">MMKTTKLTISIGLLIILGLVFYWYFPRTPVAFPSDKELIENMNDTQTTIRVEKIRDKIKIDEEHFFVPFISTTGDYGTSYWEWQNTKWKVLNIDNSGEPKVWKIDSRDPSTFRLVWNLHEDDKVDHMKLFLNRERNFHVTNGVEYYYPKLQMEKRVETASVSYGTMKLPNDWLSVIESLIKMDSVASPDLFGDFDLNRHMYFAWKPYDKSGIEARLEGTINGYSFFNDDIELDLVRLMDDSYFETSH</sequence>